<dbReference type="PANTHER" id="PTHR17530:SF2">
    <property type="entry name" value="PRO-THYROTROPIN-RELEASING HORMONE"/>
    <property type="match status" value="1"/>
</dbReference>
<name>A0A9B0TPW5_CHRAS</name>
<dbReference type="GO" id="GO:0030141">
    <property type="term" value="C:secretory granule"/>
    <property type="evidence" value="ECO:0007669"/>
    <property type="project" value="TreeGrafter"/>
</dbReference>
<keyword evidence="8" id="KW-0027">Amidation</keyword>
<evidence type="ECO:0000256" key="1">
    <source>
        <dbReference type="ARBA" id="ARBA00004613"/>
    </source>
</evidence>
<keyword evidence="11" id="KW-1185">Reference proteome</keyword>
<dbReference type="Proteomes" id="UP000504623">
    <property type="component" value="Unplaced"/>
</dbReference>
<comment type="similarity">
    <text evidence="2 9">Belongs to the TRH family.</text>
</comment>
<feature type="region of interest" description="Disordered" evidence="10">
    <location>
        <begin position="183"/>
        <end position="209"/>
    </location>
</feature>
<dbReference type="RefSeq" id="XP_006868733.1">
    <property type="nucleotide sequence ID" value="XM_006868671.1"/>
</dbReference>
<dbReference type="CTD" id="7200"/>
<organism evidence="11 12">
    <name type="scientific">Chrysochloris asiatica</name>
    <name type="common">Cape golden mole</name>
    <dbReference type="NCBI Taxonomy" id="185453"/>
    <lineage>
        <taxon>Eukaryota</taxon>
        <taxon>Metazoa</taxon>
        <taxon>Chordata</taxon>
        <taxon>Craniata</taxon>
        <taxon>Vertebrata</taxon>
        <taxon>Euteleostomi</taxon>
        <taxon>Mammalia</taxon>
        <taxon>Eutheria</taxon>
        <taxon>Afrotheria</taxon>
        <taxon>Chrysochloridae</taxon>
        <taxon>Chrysochlorinae</taxon>
        <taxon>Chrysochloris</taxon>
    </lineage>
</organism>
<evidence type="ECO:0000256" key="8">
    <source>
        <dbReference type="ARBA" id="ARBA00022815"/>
    </source>
</evidence>
<evidence type="ECO:0000313" key="11">
    <source>
        <dbReference type="Proteomes" id="UP000504623"/>
    </source>
</evidence>
<gene>
    <name evidence="12" type="primary">TRH</name>
</gene>
<dbReference type="GO" id="GO:0042755">
    <property type="term" value="P:eating behavior"/>
    <property type="evidence" value="ECO:0007669"/>
    <property type="project" value="TreeGrafter"/>
</dbReference>
<keyword evidence="7" id="KW-0677">Repeat</keyword>
<dbReference type="GO" id="GO:0008437">
    <property type="term" value="F:thyrotropin-releasing hormone activity"/>
    <property type="evidence" value="ECO:0007669"/>
    <property type="project" value="InterPro"/>
</dbReference>
<dbReference type="GO" id="GO:0014054">
    <property type="term" value="P:positive regulation of gamma-aminobutyric acid secretion"/>
    <property type="evidence" value="ECO:0007669"/>
    <property type="project" value="TreeGrafter"/>
</dbReference>
<evidence type="ECO:0000256" key="9">
    <source>
        <dbReference type="PIRNR" id="PIRNR001795"/>
    </source>
</evidence>
<feature type="signal peptide" evidence="9">
    <location>
        <begin position="1"/>
        <end position="22"/>
    </location>
</feature>
<comment type="subcellular location">
    <subcellularLocation>
        <location evidence="1">Secreted</location>
    </subcellularLocation>
</comment>
<proteinExistence type="inferred from homology"/>
<evidence type="ECO:0000256" key="2">
    <source>
        <dbReference type="ARBA" id="ARBA00010437"/>
    </source>
</evidence>
<dbReference type="Pfam" id="PF05438">
    <property type="entry name" value="TRH"/>
    <property type="match status" value="1"/>
</dbReference>
<protein>
    <recommendedName>
        <fullName evidence="9">Pro-thyrotropin-releasing hormone</fullName>
    </recommendedName>
</protein>
<dbReference type="PANTHER" id="PTHR17530">
    <property type="entry name" value="PRO-THYROTROPIN-RELEASING HORMONE"/>
    <property type="match status" value="1"/>
</dbReference>
<dbReference type="GO" id="GO:0014050">
    <property type="term" value="P:negative regulation of glutamate secretion"/>
    <property type="evidence" value="ECO:0007669"/>
    <property type="project" value="TreeGrafter"/>
</dbReference>
<dbReference type="PIRSF" id="PIRSF001795">
    <property type="entry name" value="TRH"/>
    <property type="match status" value="1"/>
</dbReference>
<dbReference type="AlphaFoldDB" id="A0A9B0TPW5"/>
<feature type="compositionally biased region" description="Basic and acidic residues" evidence="10">
    <location>
        <begin position="130"/>
        <end position="141"/>
    </location>
</feature>
<evidence type="ECO:0000256" key="3">
    <source>
        <dbReference type="ARBA" id="ARBA00022525"/>
    </source>
</evidence>
<evidence type="ECO:0000313" key="12">
    <source>
        <dbReference type="RefSeq" id="XP_006868733.1"/>
    </source>
</evidence>
<accession>A0A9B0TPW5</accession>
<feature type="region of interest" description="Disordered" evidence="10">
    <location>
        <begin position="57"/>
        <end position="144"/>
    </location>
</feature>
<dbReference type="InterPro" id="IPR008857">
    <property type="entry name" value="TRH"/>
</dbReference>
<dbReference type="GeneID" id="102832398"/>
<keyword evidence="5 9" id="KW-0372">Hormone</keyword>
<feature type="compositionally biased region" description="Acidic residues" evidence="10">
    <location>
        <begin position="89"/>
        <end position="101"/>
    </location>
</feature>
<evidence type="ECO:0000256" key="4">
    <source>
        <dbReference type="ARBA" id="ARBA00022685"/>
    </source>
</evidence>
<dbReference type="GO" id="GO:0005576">
    <property type="term" value="C:extracellular region"/>
    <property type="evidence" value="ECO:0007669"/>
    <property type="project" value="UniProtKB-SubCell"/>
</dbReference>
<dbReference type="GO" id="GO:0032024">
    <property type="term" value="P:positive regulation of insulin secretion"/>
    <property type="evidence" value="ECO:0007669"/>
    <property type="project" value="TreeGrafter"/>
</dbReference>
<dbReference type="GO" id="GO:0001692">
    <property type="term" value="P:histamine metabolic process"/>
    <property type="evidence" value="ECO:0007669"/>
    <property type="project" value="TreeGrafter"/>
</dbReference>
<feature type="compositionally biased region" description="Basic and acidic residues" evidence="10">
    <location>
        <begin position="57"/>
        <end position="68"/>
    </location>
</feature>
<evidence type="ECO:0000256" key="10">
    <source>
        <dbReference type="SAM" id="MobiDB-lite"/>
    </source>
</evidence>
<dbReference type="GO" id="GO:0009755">
    <property type="term" value="P:hormone-mediated signaling pathway"/>
    <property type="evidence" value="ECO:0007669"/>
    <property type="project" value="UniProtKB-UniRule"/>
</dbReference>
<sequence>MLSPWLLLTLTLTLMVVHGGRAQPDVTQQEAATVTERSGLDDLLRQAERLLREDLQGLRTDQGERDAEPQTLQLDWLSKRQHPGKRDEEAEERAEEEEEKEGETQKRQHPGRRSSWLGYTVTKRQHPGRRLVDPKAPRSWEDEGELMLPEKRQHPGRRALGGPCGVGVACDQAAILFGILSDLSRSQRAEKKRQHPGRRATGGREPLEE</sequence>
<feature type="chain" id="PRO_5039776647" description="Pro-thyrotropin-releasing hormone" evidence="9">
    <location>
        <begin position="23"/>
        <end position="209"/>
    </location>
</feature>
<reference evidence="12" key="1">
    <citation type="submission" date="2025-08" db="UniProtKB">
        <authorList>
            <consortium name="RefSeq"/>
        </authorList>
    </citation>
    <scope>IDENTIFICATION</scope>
    <source>
        <tissue evidence="12">Spleen</tissue>
    </source>
</reference>
<comment type="function">
    <text evidence="9">Functions as a regulator of the biosynthesis of TSH in the anterior pituitary gland and as a neurotransmitter/ neuromodulator in the central and peripheral nervous systems.</text>
</comment>
<keyword evidence="4" id="KW-0165">Cleavage on pair of basic residues</keyword>
<dbReference type="OrthoDB" id="9949225at2759"/>
<evidence type="ECO:0000256" key="6">
    <source>
        <dbReference type="ARBA" id="ARBA00022729"/>
    </source>
</evidence>
<keyword evidence="3 9" id="KW-0964">Secreted</keyword>
<evidence type="ECO:0000256" key="5">
    <source>
        <dbReference type="ARBA" id="ARBA00022702"/>
    </source>
</evidence>
<keyword evidence="6 9" id="KW-0732">Signal</keyword>
<evidence type="ECO:0000256" key="7">
    <source>
        <dbReference type="ARBA" id="ARBA00022737"/>
    </source>
</evidence>